<comment type="caution">
    <text evidence="1">The sequence shown here is derived from an EMBL/GenBank/DDBJ whole genome shotgun (WGS) entry which is preliminary data.</text>
</comment>
<accession>A0ACC1DJE1</accession>
<gene>
    <name evidence="1" type="ORF">K1T71_000491</name>
</gene>
<proteinExistence type="predicted"/>
<evidence type="ECO:0000313" key="2">
    <source>
        <dbReference type="Proteomes" id="UP000824533"/>
    </source>
</evidence>
<keyword evidence="2" id="KW-1185">Reference proteome</keyword>
<sequence>MSFLLMYPAITLLTFFVLMVILIMLKYGSIWCSLRHTTYSDAGWQGLDFNNKQVSNV</sequence>
<dbReference type="EMBL" id="CM034387">
    <property type="protein sequence ID" value="KAJ0184068.1"/>
    <property type="molecule type" value="Genomic_DNA"/>
</dbReference>
<name>A0ACC1DJE1_9NEOP</name>
<reference evidence="1 2" key="1">
    <citation type="journal article" date="2021" name="Front. Genet.">
        <title>Chromosome-Level Genome Assembly Reveals Significant Gene Expansion in the Toll and IMD Signaling Pathways of Dendrolimus kikuchii.</title>
        <authorList>
            <person name="Zhou J."/>
            <person name="Wu P."/>
            <person name="Xiong Z."/>
            <person name="Liu N."/>
            <person name="Zhao N."/>
            <person name="Ji M."/>
            <person name="Qiu Y."/>
            <person name="Yang B."/>
        </authorList>
    </citation>
    <scope>NUCLEOTIDE SEQUENCE [LARGE SCALE GENOMIC DNA]</scope>
    <source>
        <strain evidence="1">Ann1</strain>
    </source>
</reference>
<organism evidence="1 2">
    <name type="scientific">Dendrolimus kikuchii</name>
    <dbReference type="NCBI Taxonomy" id="765133"/>
    <lineage>
        <taxon>Eukaryota</taxon>
        <taxon>Metazoa</taxon>
        <taxon>Ecdysozoa</taxon>
        <taxon>Arthropoda</taxon>
        <taxon>Hexapoda</taxon>
        <taxon>Insecta</taxon>
        <taxon>Pterygota</taxon>
        <taxon>Neoptera</taxon>
        <taxon>Endopterygota</taxon>
        <taxon>Lepidoptera</taxon>
        <taxon>Glossata</taxon>
        <taxon>Ditrysia</taxon>
        <taxon>Bombycoidea</taxon>
        <taxon>Lasiocampidae</taxon>
        <taxon>Dendrolimus</taxon>
    </lineage>
</organism>
<dbReference type="Proteomes" id="UP000824533">
    <property type="component" value="Linkage Group LG01"/>
</dbReference>
<evidence type="ECO:0000313" key="1">
    <source>
        <dbReference type="EMBL" id="KAJ0184068.1"/>
    </source>
</evidence>
<protein>
    <submittedName>
        <fullName evidence="1">Uncharacterized protein</fullName>
    </submittedName>
</protein>